<evidence type="ECO:0000256" key="8">
    <source>
        <dbReference type="ARBA" id="ARBA00023136"/>
    </source>
</evidence>
<sequence>MTSRLYALMAFFLLAFGLLGLRAWQLQVLEYEKYALRSQGNYLKTERIPAPRGRILDRKGRVIAQDRLVVDLVYEGGEVAFKERLLPLLGLKELPPGPAVLMAGVPEHLLPTLAELTAGQKNLKLSERIERTYPNPISGPVLGYVLLANAEQVKQGYGPEEEVGQAGLEAALEPYLRGKAGVKAVEVNARGERLRETVLEEPTPGKDVVLTLDLDLQKAAERALEEALTDINAGRRLHGLPPAHRVKGAIVALDPTTGEVLAMASAPSFDPGLFARRPVPKKVQALLQDKDLPLLNRALQPYTPGSTFKLATSYALLEEGYVGPSTTYRCSPYIVFGGQVRRNWAPRDMGPMTVREAIAWSCNTWYYQAVAADPLGFVGRLAQRARWLGLGEATGLEVPERTGLLPTRAWKQETLEEPWYPGETLSVAIGQGPVLTTPAQIARMLATLANGGQKPRLHLVKRLGGEPVAPRLDPVPGRYWQVLQEGLRKTVTQGTARHILGDFPVPTGGKTGTAETPGKRLGLEHAWYMGYGPAEPGTPYPPLVVVAFFENGGEGSQVALPAARKVMAAYWKVPSP</sequence>
<dbReference type="Gene3D" id="3.90.1310.10">
    <property type="entry name" value="Penicillin-binding protein 2a (Domain 2)"/>
    <property type="match status" value="1"/>
</dbReference>
<evidence type="ECO:0000256" key="6">
    <source>
        <dbReference type="ARBA" id="ARBA00022984"/>
    </source>
</evidence>
<organism evidence="12">
    <name type="scientific">Thermus islandicus</name>
    <dbReference type="NCBI Taxonomy" id="540988"/>
    <lineage>
        <taxon>Bacteria</taxon>
        <taxon>Thermotogati</taxon>
        <taxon>Deinococcota</taxon>
        <taxon>Deinococci</taxon>
        <taxon>Thermales</taxon>
        <taxon>Thermaceae</taxon>
        <taxon>Thermus</taxon>
    </lineage>
</organism>
<keyword evidence="4" id="KW-0812">Transmembrane</keyword>
<dbReference type="InterPro" id="IPR005311">
    <property type="entry name" value="PBP_dimer"/>
</dbReference>
<accession>A0A7C2C4X5</accession>
<proteinExistence type="predicted"/>
<dbReference type="InterPro" id="IPR001460">
    <property type="entry name" value="PCN-bd_Tpept"/>
</dbReference>
<keyword evidence="5" id="KW-0133">Cell shape</keyword>
<name>A0A7C2C4X5_9DEIN</name>
<dbReference type="PANTHER" id="PTHR30627">
    <property type="entry name" value="PEPTIDOGLYCAN D,D-TRANSPEPTIDASE"/>
    <property type="match status" value="1"/>
</dbReference>
<dbReference type="SUPFAM" id="SSF56519">
    <property type="entry name" value="Penicillin binding protein dimerisation domain"/>
    <property type="match status" value="1"/>
</dbReference>
<dbReference type="InterPro" id="IPR012338">
    <property type="entry name" value="Beta-lactam/transpept-like"/>
</dbReference>
<dbReference type="GO" id="GO:0071972">
    <property type="term" value="F:peptidoglycan L,D-transpeptidase activity"/>
    <property type="evidence" value="ECO:0007669"/>
    <property type="project" value="TreeGrafter"/>
</dbReference>
<feature type="domain" description="Penicillin-binding protein dimerisation" evidence="11">
    <location>
        <begin position="48"/>
        <end position="197"/>
    </location>
</feature>
<reference evidence="12" key="1">
    <citation type="journal article" date="2020" name="mSystems">
        <title>Genome- and Community-Level Interaction Insights into Carbon Utilization and Element Cycling Functions of Hydrothermarchaeota in Hydrothermal Sediment.</title>
        <authorList>
            <person name="Zhou Z."/>
            <person name="Liu Y."/>
            <person name="Xu W."/>
            <person name="Pan J."/>
            <person name="Luo Z.H."/>
            <person name="Li M."/>
        </authorList>
    </citation>
    <scope>NUCLEOTIDE SEQUENCE [LARGE SCALE GENOMIC DNA]</scope>
    <source>
        <strain evidence="12">SpSt-246</strain>
    </source>
</reference>
<dbReference type="Pfam" id="PF03717">
    <property type="entry name" value="PBP_dimer"/>
    <property type="match status" value="1"/>
</dbReference>
<dbReference type="Pfam" id="PF00905">
    <property type="entry name" value="Transpeptidase"/>
    <property type="match status" value="1"/>
</dbReference>
<evidence type="ECO:0000259" key="11">
    <source>
        <dbReference type="Pfam" id="PF03717"/>
    </source>
</evidence>
<evidence type="ECO:0000256" key="1">
    <source>
        <dbReference type="ARBA" id="ARBA00004167"/>
    </source>
</evidence>
<evidence type="ECO:0000256" key="2">
    <source>
        <dbReference type="ARBA" id="ARBA00004236"/>
    </source>
</evidence>
<dbReference type="InterPro" id="IPR050515">
    <property type="entry name" value="Beta-lactam/transpept"/>
</dbReference>
<dbReference type="GO" id="GO:0009252">
    <property type="term" value="P:peptidoglycan biosynthetic process"/>
    <property type="evidence" value="ECO:0007669"/>
    <property type="project" value="UniProtKB-KW"/>
</dbReference>
<evidence type="ECO:0000256" key="5">
    <source>
        <dbReference type="ARBA" id="ARBA00022960"/>
    </source>
</evidence>
<evidence type="ECO:0000256" key="4">
    <source>
        <dbReference type="ARBA" id="ARBA00022692"/>
    </source>
</evidence>
<keyword evidence="3" id="KW-1003">Cell membrane</keyword>
<comment type="caution">
    <text evidence="12">The sequence shown here is derived from an EMBL/GenBank/DDBJ whole genome shotgun (WGS) entry which is preliminary data.</text>
</comment>
<gene>
    <name evidence="12" type="ORF">ENP73_11700</name>
</gene>
<dbReference type="EMBL" id="DSKL01000442">
    <property type="protein sequence ID" value="HEH83573.1"/>
    <property type="molecule type" value="Genomic_DNA"/>
</dbReference>
<dbReference type="SUPFAM" id="SSF56601">
    <property type="entry name" value="beta-lactamase/transpeptidase-like"/>
    <property type="match status" value="1"/>
</dbReference>
<evidence type="ECO:0000259" key="10">
    <source>
        <dbReference type="Pfam" id="PF00905"/>
    </source>
</evidence>
<keyword evidence="8" id="KW-0472">Membrane</keyword>
<dbReference type="GO" id="GO:0008360">
    <property type="term" value="P:regulation of cell shape"/>
    <property type="evidence" value="ECO:0007669"/>
    <property type="project" value="UniProtKB-KW"/>
</dbReference>
<evidence type="ECO:0000256" key="7">
    <source>
        <dbReference type="ARBA" id="ARBA00022989"/>
    </source>
</evidence>
<dbReference type="AlphaFoldDB" id="A0A7C2C4X5"/>
<dbReference type="Gene3D" id="3.40.710.10">
    <property type="entry name" value="DD-peptidase/beta-lactamase superfamily"/>
    <property type="match status" value="1"/>
</dbReference>
<protein>
    <submittedName>
        <fullName evidence="12">Penicillin-binding protein</fullName>
    </submittedName>
</protein>
<evidence type="ECO:0000256" key="9">
    <source>
        <dbReference type="ARBA" id="ARBA00023316"/>
    </source>
</evidence>
<dbReference type="GO" id="GO:0008658">
    <property type="term" value="F:penicillin binding"/>
    <property type="evidence" value="ECO:0007669"/>
    <property type="project" value="InterPro"/>
</dbReference>
<feature type="domain" description="Penicillin-binding protein transpeptidase" evidence="10">
    <location>
        <begin position="248"/>
        <end position="567"/>
    </location>
</feature>
<dbReference type="GO" id="GO:0071555">
    <property type="term" value="P:cell wall organization"/>
    <property type="evidence" value="ECO:0007669"/>
    <property type="project" value="UniProtKB-KW"/>
</dbReference>
<keyword evidence="7" id="KW-1133">Transmembrane helix</keyword>
<evidence type="ECO:0000256" key="3">
    <source>
        <dbReference type="ARBA" id="ARBA00022475"/>
    </source>
</evidence>
<dbReference type="InterPro" id="IPR036138">
    <property type="entry name" value="PBP_dimer_sf"/>
</dbReference>
<dbReference type="GO" id="GO:0005886">
    <property type="term" value="C:plasma membrane"/>
    <property type="evidence" value="ECO:0007669"/>
    <property type="project" value="UniProtKB-SubCell"/>
</dbReference>
<keyword evidence="9" id="KW-0961">Cell wall biogenesis/degradation</keyword>
<evidence type="ECO:0000313" key="12">
    <source>
        <dbReference type="EMBL" id="HEH83573.1"/>
    </source>
</evidence>
<keyword evidence="6" id="KW-0573">Peptidoglycan synthesis</keyword>
<dbReference type="PANTHER" id="PTHR30627:SF2">
    <property type="entry name" value="PEPTIDOGLYCAN D,D-TRANSPEPTIDASE MRDA"/>
    <property type="match status" value="1"/>
</dbReference>
<comment type="subcellular location">
    <subcellularLocation>
        <location evidence="2">Cell membrane</location>
    </subcellularLocation>
    <subcellularLocation>
        <location evidence="1">Membrane</location>
        <topology evidence="1">Single-pass membrane protein</topology>
    </subcellularLocation>
</comment>